<name>A0ACB8QDI6_9AGAM</name>
<sequence length="534" mass="58741">MIRALHHSTPSEVANDDRFLQVGYTWIKSRRAAGKQPSETRELWHGLWVEHASDEDEDQASIDYPLREMCILFFGRLQDILVDEEREAKADCTADLELDGWAQQLSDMLQDFRIAGAPSDEILRLEAAKDRIEDLRARKPTSARASDARAFLEELARWLGAVELRVQTVPYKRVVSEGTTVSVNVPPSTLVFERHSLPGLCTSALDSPPDSPLPSPVDYVLQSSLVVAASRSQDSLSSPNALSFPSHQTLSGKGLPFPFHEQEDLQTDSESASVVEPADGESILLDEPNPPLTCPSSPGLPLSPASLSSPVLSLPSNLQRPSDVSSSDLSHIVEALPSCCDAEVMERSFETLREPEEGWPKFISFTVNPLPRDKSSPCPLRITQKKKNATLVSFALEREHAQEGYSLVAQGCDSDDGDDVDEQQSAHASPSNNTDFPLERTRAIAGNKPDACAESFSSNGILRRARLLTSYKLSRVPLKPAHDVPTIYSGLRAASGPQERRTLAWALAQSEGRWPFPECREGSPFDPTRVKDLE</sequence>
<proteinExistence type="predicted"/>
<dbReference type="Proteomes" id="UP000814128">
    <property type="component" value="Unassembled WGS sequence"/>
</dbReference>
<reference evidence="1" key="1">
    <citation type="submission" date="2021-02" db="EMBL/GenBank/DDBJ databases">
        <authorList>
            <consortium name="DOE Joint Genome Institute"/>
            <person name="Ahrendt S."/>
            <person name="Looney B.P."/>
            <person name="Miyauchi S."/>
            <person name="Morin E."/>
            <person name="Drula E."/>
            <person name="Courty P.E."/>
            <person name="Chicoki N."/>
            <person name="Fauchery L."/>
            <person name="Kohler A."/>
            <person name="Kuo A."/>
            <person name="Labutti K."/>
            <person name="Pangilinan J."/>
            <person name="Lipzen A."/>
            <person name="Riley R."/>
            <person name="Andreopoulos W."/>
            <person name="He G."/>
            <person name="Johnson J."/>
            <person name="Barry K.W."/>
            <person name="Grigoriev I.V."/>
            <person name="Nagy L."/>
            <person name="Hibbett D."/>
            <person name="Henrissat B."/>
            <person name="Matheny P.B."/>
            <person name="Labbe J."/>
            <person name="Martin F."/>
        </authorList>
    </citation>
    <scope>NUCLEOTIDE SEQUENCE</scope>
    <source>
        <strain evidence="1">EC-137</strain>
    </source>
</reference>
<comment type="caution">
    <text evidence="1">The sequence shown here is derived from an EMBL/GenBank/DDBJ whole genome shotgun (WGS) entry which is preliminary data.</text>
</comment>
<accession>A0ACB8QDI6</accession>
<gene>
    <name evidence="1" type="ORF">K488DRAFT_88483</name>
</gene>
<keyword evidence="2" id="KW-1185">Reference proteome</keyword>
<evidence type="ECO:0000313" key="2">
    <source>
        <dbReference type="Proteomes" id="UP000814128"/>
    </source>
</evidence>
<organism evidence="1 2">
    <name type="scientific">Vararia minispora EC-137</name>
    <dbReference type="NCBI Taxonomy" id="1314806"/>
    <lineage>
        <taxon>Eukaryota</taxon>
        <taxon>Fungi</taxon>
        <taxon>Dikarya</taxon>
        <taxon>Basidiomycota</taxon>
        <taxon>Agaricomycotina</taxon>
        <taxon>Agaricomycetes</taxon>
        <taxon>Russulales</taxon>
        <taxon>Lachnocladiaceae</taxon>
        <taxon>Vararia</taxon>
    </lineage>
</organism>
<evidence type="ECO:0000313" key="1">
    <source>
        <dbReference type="EMBL" id="KAI0029702.1"/>
    </source>
</evidence>
<dbReference type="EMBL" id="MU273661">
    <property type="protein sequence ID" value="KAI0029702.1"/>
    <property type="molecule type" value="Genomic_DNA"/>
</dbReference>
<reference evidence="1" key="2">
    <citation type="journal article" date="2022" name="New Phytol.">
        <title>Evolutionary transition to the ectomycorrhizal habit in the genomes of a hyperdiverse lineage of mushroom-forming fungi.</title>
        <authorList>
            <person name="Looney B."/>
            <person name="Miyauchi S."/>
            <person name="Morin E."/>
            <person name="Drula E."/>
            <person name="Courty P.E."/>
            <person name="Kohler A."/>
            <person name="Kuo A."/>
            <person name="LaButti K."/>
            <person name="Pangilinan J."/>
            <person name="Lipzen A."/>
            <person name="Riley R."/>
            <person name="Andreopoulos W."/>
            <person name="He G."/>
            <person name="Johnson J."/>
            <person name="Nolan M."/>
            <person name="Tritt A."/>
            <person name="Barry K.W."/>
            <person name="Grigoriev I.V."/>
            <person name="Nagy L.G."/>
            <person name="Hibbett D."/>
            <person name="Henrissat B."/>
            <person name="Matheny P.B."/>
            <person name="Labbe J."/>
            <person name="Martin F.M."/>
        </authorList>
    </citation>
    <scope>NUCLEOTIDE SEQUENCE</scope>
    <source>
        <strain evidence="1">EC-137</strain>
    </source>
</reference>
<protein>
    <submittedName>
        <fullName evidence="1">Uncharacterized protein</fullName>
    </submittedName>
</protein>